<dbReference type="InterPro" id="IPR011701">
    <property type="entry name" value="MFS"/>
</dbReference>
<evidence type="ECO:0000313" key="2">
    <source>
        <dbReference type="Proteomes" id="UP000887575"/>
    </source>
</evidence>
<feature type="transmembrane region" description="Helical" evidence="1">
    <location>
        <begin position="404"/>
        <end position="426"/>
    </location>
</feature>
<dbReference type="GO" id="GO:0022857">
    <property type="term" value="F:transmembrane transporter activity"/>
    <property type="evidence" value="ECO:0007669"/>
    <property type="project" value="InterPro"/>
</dbReference>
<keyword evidence="2" id="KW-1185">Reference proteome</keyword>
<proteinExistence type="predicted"/>
<protein>
    <recommendedName>
        <fullName evidence="4">Major facilitator superfamily (MFS) profile domain-containing protein</fullName>
    </recommendedName>
</protein>
<feature type="transmembrane region" description="Helical" evidence="1">
    <location>
        <begin position="134"/>
        <end position="156"/>
    </location>
</feature>
<feature type="transmembrane region" description="Helical" evidence="1">
    <location>
        <begin position="168"/>
        <end position="187"/>
    </location>
</feature>
<organism evidence="2 3">
    <name type="scientific">Mesorhabditis belari</name>
    <dbReference type="NCBI Taxonomy" id="2138241"/>
    <lineage>
        <taxon>Eukaryota</taxon>
        <taxon>Metazoa</taxon>
        <taxon>Ecdysozoa</taxon>
        <taxon>Nematoda</taxon>
        <taxon>Chromadorea</taxon>
        <taxon>Rhabditida</taxon>
        <taxon>Rhabditina</taxon>
        <taxon>Rhabditomorpha</taxon>
        <taxon>Rhabditoidea</taxon>
        <taxon>Rhabditidae</taxon>
        <taxon>Mesorhabditinae</taxon>
        <taxon>Mesorhabditis</taxon>
    </lineage>
</organism>
<dbReference type="Pfam" id="PF07690">
    <property type="entry name" value="MFS_1"/>
    <property type="match status" value="1"/>
</dbReference>
<reference evidence="3" key="1">
    <citation type="submission" date="2024-02" db="UniProtKB">
        <authorList>
            <consortium name="WormBaseParasite"/>
        </authorList>
    </citation>
    <scope>IDENTIFICATION</scope>
</reference>
<dbReference type="Proteomes" id="UP000887575">
    <property type="component" value="Unassembled WGS sequence"/>
</dbReference>
<feature type="transmembrane region" description="Helical" evidence="1">
    <location>
        <begin position="339"/>
        <end position="359"/>
    </location>
</feature>
<feature type="transmembrane region" description="Helical" evidence="1">
    <location>
        <begin position="313"/>
        <end position="332"/>
    </location>
</feature>
<keyword evidence="1" id="KW-0812">Transmembrane</keyword>
<feature type="transmembrane region" description="Helical" evidence="1">
    <location>
        <begin position="257"/>
        <end position="283"/>
    </location>
</feature>
<dbReference type="InterPro" id="IPR036259">
    <property type="entry name" value="MFS_trans_sf"/>
</dbReference>
<feature type="transmembrane region" description="Helical" evidence="1">
    <location>
        <begin position="29"/>
        <end position="54"/>
    </location>
</feature>
<accession>A0AAF3F522</accession>
<dbReference type="WBParaSite" id="MBELARI_LOCUS21673">
    <property type="protein sequence ID" value="MBELARI_LOCUS21673"/>
    <property type="gene ID" value="MBELARI_LOCUS21673"/>
</dbReference>
<feature type="transmembrane region" description="Helical" evidence="1">
    <location>
        <begin position="108"/>
        <end position="128"/>
    </location>
</feature>
<keyword evidence="1" id="KW-1133">Transmembrane helix</keyword>
<feature type="transmembrane region" description="Helical" evidence="1">
    <location>
        <begin position="199"/>
        <end position="218"/>
    </location>
</feature>
<dbReference type="SUPFAM" id="SSF103473">
    <property type="entry name" value="MFS general substrate transporter"/>
    <property type="match status" value="1"/>
</dbReference>
<dbReference type="AlphaFoldDB" id="A0AAF3F522"/>
<dbReference type="PANTHER" id="PTHR45757">
    <property type="entry name" value="PROTEIN CBG23364-RELATED"/>
    <property type="match status" value="1"/>
</dbReference>
<dbReference type="PANTHER" id="PTHR45757:SF23">
    <property type="entry name" value="MAJOR FACILITATOR SUPERFAMILY (MFS) PROFILE DOMAIN-CONTAINING PROTEIN"/>
    <property type="match status" value="1"/>
</dbReference>
<keyword evidence="1" id="KW-0472">Membrane</keyword>
<dbReference type="GO" id="GO:0016020">
    <property type="term" value="C:membrane"/>
    <property type="evidence" value="ECO:0007669"/>
    <property type="project" value="TreeGrafter"/>
</dbReference>
<dbReference type="Gene3D" id="1.20.1250.20">
    <property type="entry name" value="MFS general substrate transporter like domains"/>
    <property type="match status" value="1"/>
</dbReference>
<evidence type="ECO:0000313" key="3">
    <source>
        <dbReference type="WBParaSite" id="MBELARI_LOCUS21673"/>
    </source>
</evidence>
<feature type="transmembrane region" description="Helical" evidence="1">
    <location>
        <begin position="81"/>
        <end position="101"/>
    </location>
</feature>
<name>A0AAF3F522_9BILA</name>
<evidence type="ECO:0000256" key="1">
    <source>
        <dbReference type="SAM" id="Phobius"/>
    </source>
</evidence>
<evidence type="ECO:0008006" key="4">
    <source>
        <dbReference type="Google" id="ProtNLM"/>
    </source>
</evidence>
<feature type="transmembrane region" description="Helical" evidence="1">
    <location>
        <begin position="371"/>
        <end position="392"/>
    </location>
</feature>
<sequence length="469" mass="52255">MEQAADRMYSTQAEQQMRYIAIFGTRTRFILLVLVLLCLTSIWSNILTFNFAVICMGPDTSINSTASNEDTYTFTSGQKSWVISAVAIAALISNFPVVAMVNKLGIRTVFTGLGCLSAIATLIIPFAIRLGYPYFLAVRVLQGIAFAANFPVIGAFCAKWTYYKQNGLFVSALVAYVQLSPAFTNPASGALCNAFRWPSIFYAHGTVSLILFITYGLFYRNNPNKHPFVGDVEKNKINIGKAQVDKKSMKKIPYAEILRTPAIWATWLASLGNFTCVNMMFLFSPTYLSTVLNYSVQFLDRIHFVSEQTKFRFFNTLAFCGSCSFLVALAFWDTRQTNFCTFLLGGAAGILGATTGGFFKAAPVLSKQYSHFVTGNISLGITITMLIVPFYVNNLTVNNTPEEWRWVFIITGSVMVVTNLIFVIFIKGEPCEWTEDDFTKRNSVKSISEIRAQGTSTTSNDHLQTQLKY</sequence>